<sequence length="105" mass="11509">MEMSIILLDATWSRKTESNLSRGTTLFEIKGKASSRQNRSLWNFSPIDFAKIKTRDISNRIPGTGPYPTDVNAFTLVSAASLPLLSFSGALAANKQTNTHGDISY</sequence>
<gene>
    <name evidence="1" type="primary">WBGene00274984</name>
</gene>
<proteinExistence type="predicted"/>
<keyword evidence="2" id="KW-1185">Reference proteome</keyword>
<protein>
    <submittedName>
        <fullName evidence="1">Uncharacterized protein</fullName>
    </submittedName>
</protein>
<organism evidence="1 2">
    <name type="scientific">Pristionchus pacificus</name>
    <name type="common">Parasitic nematode worm</name>
    <dbReference type="NCBI Taxonomy" id="54126"/>
    <lineage>
        <taxon>Eukaryota</taxon>
        <taxon>Metazoa</taxon>
        <taxon>Ecdysozoa</taxon>
        <taxon>Nematoda</taxon>
        <taxon>Chromadorea</taxon>
        <taxon>Rhabditida</taxon>
        <taxon>Rhabditina</taxon>
        <taxon>Diplogasteromorpha</taxon>
        <taxon>Diplogasteroidea</taxon>
        <taxon>Neodiplogasteridae</taxon>
        <taxon>Pristionchus</taxon>
    </lineage>
</organism>
<accession>A0A8R1UNC2</accession>
<dbReference type="Proteomes" id="UP000005239">
    <property type="component" value="Unassembled WGS sequence"/>
</dbReference>
<name>A0A2A6BQJ2_PRIPA</name>
<evidence type="ECO:0000313" key="1">
    <source>
        <dbReference type="EnsemblMetazoa" id="PPA36615.1"/>
    </source>
</evidence>
<evidence type="ECO:0000313" key="2">
    <source>
        <dbReference type="Proteomes" id="UP000005239"/>
    </source>
</evidence>
<reference evidence="1" key="2">
    <citation type="submission" date="2022-06" db="UniProtKB">
        <authorList>
            <consortium name="EnsemblMetazoa"/>
        </authorList>
    </citation>
    <scope>IDENTIFICATION</scope>
    <source>
        <strain evidence="1">PS312</strain>
    </source>
</reference>
<dbReference type="AlphaFoldDB" id="A0A2A6BQJ2"/>
<reference evidence="2" key="1">
    <citation type="journal article" date="2008" name="Nat. Genet.">
        <title>The Pristionchus pacificus genome provides a unique perspective on nematode lifestyle and parasitism.</title>
        <authorList>
            <person name="Dieterich C."/>
            <person name="Clifton S.W."/>
            <person name="Schuster L.N."/>
            <person name="Chinwalla A."/>
            <person name="Delehaunty K."/>
            <person name="Dinkelacker I."/>
            <person name="Fulton L."/>
            <person name="Fulton R."/>
            <person name="Godfrey J."/>
            <person name="Minx P."/>
            <person name="Mitreva M."/>
            <person name="Roeseler W."/>
            <person name="Tian H."/>
            <person name="Witte H."/>
            <person name="Yang S.P."/>
            <person name="Wilson R.K."/>
            <person name="Sommer R.J."/>
        </authorList>
    </citation>
    <scope>NUCLEOTIDE SEQUENCE [LARGE SCALE GENOMIC DNA]</scope>
    <source>
        <strain evidence="2">PS312</strain>
    </source>
</reference>
<accession>A0A2A6BQJ2</accession>
<dbReference type="EnsemblMetazoa" id="PPA36615.1">
    <property type="protein sequence ID" value="PPA36615.1"/>
    <property type="gene ID" value="WBGene00274984"/>
</dbReference>